<keyword evidence="9" id="KW-1185">Reference proteome</keyword>
<evidence type="ECO:0000256" key="4">
    <source>
        <dbReference type="RuleBase" id="RU362110"/>
    </source>
</evidence>
<keyword evidence="2 4" id="KW-0378">Hydrolase</keyword>
<dbReference type="Gene3D" id="2.115.10.20">
    <property type="entry name" value="Glycosyl hydrolase domain, family 43"/>
    <property type="match status" value="1"/>
</dbReference>
<dbReference type="InterPro" id="IPR013148">
    <property type="entry name" value="Glyco_hydro_32_N"/>
</dbReference>
<dbReference type="InterPro" id="IPR018053">
    <property type="entry name" value="Glyco_hydro_32_AS"/>
</dbReference>
<gene>
    <name evidence="8" type="primary">sacC_0</name>
    <name evidence="8" type="ORF">Bhyg_15150</name>
</gene>
<keyword evidence="3 4" id="KW-0326">Glycosidase</keyword>
<feature type="domain" description="Glycosyl hydrolase family 32 N-terminal" evidence="6">
    <location>
        <begin position="36"/>
        <end position="335"/>
    </location>
</feature>
<dbReference type="PANTHER" id="PTHR42800">
    <property type="entry name" value="EXOINULINASE INUD (AFU_ORTHOLOGUE AFUA_5G00480)"/>
    <property type="match status" value="1"/>
</dbReference>
<dbReference type="AlphaFoldDB" id="A0A9Q0MT66"/>
<dbReference type="InterPro" id="IPR001362">
    <property type="entry name" value="Glyco_hydro_32"/>
</dbReference>
<dbReference type="Gene3D" id="2.60.120.560">
    <property type="entry name" value="Exo-inulinase, domain 1"/>
    <property type="match status" value="1"/>
</dbReference>
<organism evidence="8 9">
    <name type="scientific">Pseudolycoriella hygida</name>
    <dbReference type="NCBI Taxonomy" id="35572"/>
    <lineage>
        <taxon>Eukaryota</taxon>
        <taxon>Metazoa</taxon>
        <taxon>Ecdysozoa</taxon>
        <taxon>Arthropoda</taxon>
        <taxon>Hexapoda</taxon>
        <taxon>Insecta</taxon>
        <taxon>Pterygota</taxon>
        <taxon>Neoptera</taxon>
        <taxon>Endopterygota</taxon>
        <taxon>Diptera</taxon>
        <taxon>Nematocera</taxon>
        <taxon>Sciaroidea</taxon>
        <taxon>Sciaridae</taxon>
        <taxon>Pseudolycoriella</taxon>
    </lineage>
</organism>
<evidence type="ECO:0000259" key="6">
    <source>
        <dbReference type="Pfam" id="PF00251"/>
    </source>
</evidence>
<dbReference type="Proteomes" id="UP001151699">
    <property type="component" value="Chromosome C"/>
</dbReference>
<dbReference type="OrthoDB" id="202537at2759"/>
<evidence type="ECO:0000256" key="5">
    <source>
        <dbReference type="SAM" id="SignalP"/>
    </source>
</evidence>
<evidence type="ECO:0000313" key="9">
    <source>
        <dbReference type="Proteomes" id="UP001151699"/>
    </source>
</evidence>
<dbReference type="PROSITE" id="PS00609">
    <property type="entry name" value="GLYCOSYL_HYDROL_F32"/>
    <property type="match status" value="1"/>
</dbReference>
<dbReference type="InterPro" id="IPR013189">
    <property type="entry name" value="Glyco_hydro_32_C"/>
</dbReference>
<evidence type="ECO:0000256" key="2">
    <source>
        <dbReference type="ARBA" id="ARBA00022801"/>
    </source>
</evidence>
<reference evidence="8" key="1">
    <citation type="submission" date="2022-07" db="EMBL/GenBank/DDBJ databases">
        <authorList>
            <person name="Trinca V."/>
            <person name="Uliana J.V.C."/>
            <person name="Torres T.T."/>
            <person name="Ward R.J."/>
            <person name="Monesi N."/>
        </authorList>
    </citation>
    <scope>NUCLEOTIDE SEQUENCE</scope>
    <source>
        <strain evidence="8">HSMRA1968</strain>
        <tissue evidence="8">Whole embryos</tissue>
    </source>
</reference>
<proteinExistence type="inferred from homology"/>
<dbReference type="EMBL" id="WJQU01000004">
    <property type="protein sequence ID" value="KAJ6636559.1"/>
    <property type="molecule type" value="Genomic_DNA"/>
</dbReference>
<evidence type="ECO:0000313" key="8">
    <source>
        <dbReference type="EMBL" id="KAJ6636559.1"/>
    </source>
</evidence>
<comment type="similarity">
    <text evidence="1 4">Belongs to the glycosyl hydrolase 32 family.</text>
</comment>
<protein>
    <submittedName>
        <fullName evidence="8">Levanase</fullName>
    </submittedName>
</protein>
<dbReference type="SMART" id="SM00640">
    <property type="entry name" value="Glyco_32"/>
    <property type="match status" value="1"/>
</dbReference>
<name>A0A9Q0MT66_9DIPT</name>
<dbReference type="SUPFAM" id="SSF75005">
    <property type="entry name" value="Arabinanase/levansucrase/invertase"/>
    <property type="match status" value="1"/>
</dbReference>
<dbReference type="InterPro" id="IPR023296">
    <property type="entry name" value="Glyco_hydro_beta-prop_sf"/>
</dbReference>
<sequence>MSFNVRVRVVFYFISCLLVQSITSLCLTDQHRPQFHFSPAKYWINDPNGLIYVEGEYHMFYQFYPNGTTHGPMYWGHAISTDLIHWEELPIALSPDGLGEIYSGSAVLDVGNTSGLQTGSNPPIIAIFTQASDTQVQSIAVSNDKGRTFEKYASNPVLPSPGVKDFRDPKVFEMNGKWIMSLAVNDSIHFYSSNNLKSWTALSKFGSNPLEGAHGGVWECPDLLDFDFNGHKVWVLLVSINPGGPNLGSVTQYFLGDFDGETFRKFGIGHDLWMDWGPDNYAGVSFSNDPKNRKLLIAWLNNWLYGEVIPTEEWRGQMTIPRVLELTRVDNKVRLASAPAEEMELLRISSQFYEKLDALTINSGSVYTLSDDFTFSNPLLEVDVVLNITLGTADKTATFQFCFFNSLNEELCVGYSYDQNYIYLDRAKAGAVNFHPDFGKRAMATRDTKSKIIEMKLYLDTSIIELFADKGVTVMTAMFFPTEPFTQLKVAFSSANSSNQLTVSSFTVRGLKSIYDC</sequence>
<dbReference type="SUPFAM" id="SSF49899">
    <property type="entry name" value="Concanavalin A-like lectins/glucanases"/>
    <property type="match status" value="1"/>
</dbReference>
<dbReference type="GO" id="GO:0004575">
    <property type="term" value="F:sucrose alpha-glucosidase activity"/>
    <property type="evidence" value="ECO:0007669"/>
    <property type="project" value="TreeGrafter"/>
</dbReference>
<evidence type="ECO:0000256" key="3">
    <source>
        <dbReference type="ARBA" id="ARBA00023295"/>
    </source>
</evidence>
<evidence type="ECO:0000259" key="7">
    <source>
        <dbReference type="Pfam" id="PF08244"/>
    </source>
</evidence>
<dbReference type="CDD" id="cd18622">
    <property type="entry name" value="GH32_Inu-like"/>
    <property type="match status" value="1"/>
</dbReference>
<accession>A0A9Q0MT66</accession>
<comment type="caution">
    <text evidence="8">The sequence shown here is derived from an EMBL/GenBank/DDBJ whole genome shotgun (WGS) entry which is preliminary data.</text>
</comment>
<keyword evidence="5" id="KW-0732">Signal</keyword>
<dbReference type="GO" id="GO:0005987">
    <property type="term" value="P:sucrose catabolic process"/>
    <property type="evidence" value="ECO:0007669"/>
    <property type="project" value="TreeGrafter"/>
</dbReference>
<dbReference type="Pfam" id="PF08244">
    <property type="entry name" value="Glyco_hydro_32C"/>
    <property type="match status" value="1"/>
</dbReference>
<dbReference type="Pfam" id="PF00251">
    <property type="entry name" value="Glyco_hydro_32N"/>
    <property type="match status" value="1"/>
</dbReference>
<dbReference type="PANTHER" id="PTHR42800:SF1">
    <property type="entry name" value="EXOINULINASE INUD (AFU_ORTHOLOGUE AFUA_5G00480)"/>
    <property type="match status" value="1"/>
</dbReference>
<feature type="domain" description="Glycosyl hydrolase family 32 C-terminal" evidence="7">
    <location>
        <begin position="370"/>
        <end position="508"/>
    </location>
</feature>
<dbReference type="GO" id="GO:0005737">
    <property type="term" value="C:cytoplasm"/>
    <property type="evidence" value="ECO:0007669"/>
    <property type="project" value="TreeGrafter"/>
</dbReference>
<dbReference type="InterPro" id="IPR013320">
    <property type="entry name" value="ConA-like_dom_sf"/>
</dbReference>
<feature type="signal peptide" evidence="5">
    <location>
        <begin position="1"/>
        <end position="24"/>
    </location>
</feature>
<evidence type="ECO:0000256" key="1">
    <source>
        <dbReference type="ARBA" id="ARBA00009902"/>
    </source>
</evidence>
<feature type="chain" id="PRO_5040162654" evidence="5">
    <location>
        <begin position="25"/>
        <end position="517"/>
    </location>
</feature>